<proteinExistence type="predicted"/>
<keyword evidence="4" id="KW-1185">Reference proteome</keyword>
<organism evidence="4 5">
    <name type="scientific">Plectus sambesii</name>
    <dbReference type="NCBI Taxonomy" id="2011161"/>
    <lineage>
        <taxon>Eukaryota</taxon>
        <taxon>Metazoa</taxon>
        <taxon>Ecdysozoa</taxon>
        <taxon>Nematoda</taxon>
        <taxon>Chromadorea</taxon>
        <taxon>Plectida</taxon>
        <taxon>Plectina</taxon>
        <taxon>Plectoidea</taxon>
        <taxon>Plectidae</taxon>
        <taxon>Plectus</taxon>
    </lineage>
</organism>
<dbReference type="Proteomes" id="UP000887566">
    <property type="component" value="Unplaced"/>
</dbReference>
<dbReference type="InterPro" id="IPR056953">
    <property type="entry name" value="CUT_N"/>
</dbReference>
<accession>A0A914WWP4</accession>
<name>A0A914WWP4_9BILA</name>
<dbReference type="Pfam" id="PF25057">
    <property type="entry name" value="CUT_N"/>
    <property type="match status" value="1"/>
</dbReference>
<feature type="chain" id="PRO_5037126049" description="Cuticlin N-terminal domain-containing protein" evidence="2">
    <location>
        <begin position="20"/>
        <end position="356"/>
    </location>
</feature>
<dbReference type="PANTHER" id="PTHR22907">
    <property type="entry name" value="GH04558P"/>
    <property type="match status" value="1"/>
</dbReference>
<dbReference type="AlphaFoldDB" id="A0A914WWP4"/>
<sequence length="356" mass="39015">MDQRTLLLLAALAVAAVHSIPIENGVEGEPEIECGATAITVNFNTQKSFQGHVYVKGRFNEADLAVMVVDAQQQPTMTTCYLCASAELEQYWELTGLVRPSGIVFSQQCDNINALSALSQALPCNGPCMTMIVQHPDFSLLNTGNKFIVRGCHAKLTGAVAQVDLSRGSYCEYDNSFRRPDSSGTFRDTKVLVEFCSGMACNTRSQYPAPDDITGPPCIGSNQYGVNNNNFNNNYYNNSNNNNADRSCYECSSQNIDCYSGRCIGKKYCYKNVVQVDYVIQYYKTCADFNTYGTQTACGSFPATASVPANAVLQGTATQCFCNDQTYCNGVASVSFSSLMYFFLNVVALSFYRSLF</sequence>
<evidence type="ECO:0000256" key="1">
    <source>
        <dbReference type="ARBA" id="ARBA00022729"/>
    </source>
</evidence>
<protein>
    <recommendedName>
        <fullName evidence="3">Cuticlin N-terminal domain-containing protein</fullName>
    </recommendedName>
</protein>
<feature type="signal peptide" evidence="2">
    <location>
        <begin position="1"/>
        <end position="19"/>
    </location>
</feature>
<dbReference type="InterPro" id="IPR051962">
    <property type="entry name" value="Cuticlin"/>
</dbReference>
<dbReference type="PANTHER" id="PTHR22907:SF54">
    <property type="entry name" value="GH04558P"/>
    <property type="match status" value="1"/>
</dbReference>
<evidence type="ECO:0000313" key="5">
    <source>
        <dbReference type="WBParaSite" id="PSAMB.scaffold569size46957.g7026.t1"/>
    </source>
</evidence>
<evidence type="ECO:0000313" key="4">
    <source>
        <dbReference type="Proteomes" id="UP000887566"/>
    </source>
</evidence>
<keyword evidence="1 2" id="KW-0732">Signal</keyword>
<evidence type="ECO:0000256" key="2">
    <source>
        <dbReference type="SAM" id="SignalP"/>
    </source>
</evidence>
<evidence type="ECO:0000259" key="3">
    <source>
        <dbReference type="Pfam" id="PF25057"/>
    </source>
</evidence>
<dbReference type="WBParaSite" id="PSAMB.scaffold569size46957.g7026.t1">
    <property type="protein sequence ID" value="PSAMB.scaffold569size46957.g7026.t1"/>
    <property type="gene ID" value="PSAMB.scaffold569size46957.g7026"/>
</dbReference>
<reference evidence="5" key="1">
    <citation type="submission" date="2022-11" db="UniProtKB">
        <authorList>
            <consortium name="WormBaseParasite"/>
        </authorList>
    </citation>
    <scope>IDENTIFICATION</scope>
</reference>
<feature type="domain" description="Cuticlin N-terminal" evidence="3">
    <location>
        <begin position="28"/>
        <end position="74"/>
    </location>
</feature>